<dbReference type="GO" id="GO:0016705">
    <property type="term" value="F:oxidoreductase activity, acting on paired donors, with incorporation or reduction of molecular oxygen"/>
    <property type="evidence" value="ECO:0007669"/>
    <property type="project" value="InterPro"/>
</dbReference>
<dbReference type="AlphaFoldDB" id="A0A2U1V561"/>
<dbReference type="PRINTS" id="PR00420">
    <property type="entry name" value="RNGMNOXGNASE"/>
</dbReference>
<evidence type="ECO:0000256" key="3">
    <source>
        <dbReference type="ARBA" id="ARBA00005349"/>
    </source>
</evidence>
<evidence type="ECO:0000256" key="7">
    <source>
        <dbReference type="ARBA" id="ARBA00023033"/>
    </source>
</evidence>
<dbReference type="PANTHER" id="PTHR43876:SF25">
    <property type="entry name" value="MONOOXYGENASE NMA2164"/>
    <property type="match status" value="1"/>
</dbReference>
<keyword evidence="10" id="KW-1185">Reference proteome</keyword>
<dbReference type="InterPro" id="IPR010971">
    <property type="entry name" value="UbiH/COQ6"/>
</dbReference>
<comment type="caution">
    <text evidence="9">The sequence shown here is derived from an EMBL/GenBank/DDBJ whole genome shotgun (WGS) entry which is preliminary data.</text>
</comment>
<comment type="pathway">
    <text evidence="2">Cofactor biosynthesis; ubiquinone biosynthesis.</text>
</comment>
<dbReference type="NCBIfam" id="TIGR01988">
    <property type="entry name" value="Ubi-OHases"/>
    <property type="match status" value="1"/>
</dbReference>
<keyword evidence="6" id="KW-0560">Oxidoreductase</keyword>
<keyword evidence="4" id="KW-0285">Flavoprotein</keyword>
<reference evidence="10" key="1">
    <citation type="submission" date="2017-10" db="EMBL/GenBank/DDBJ databases">
        <authorList>
            <person name="Toshchakov S.V."/>
            <person name="Goeva M.A."/>
        </authorList>
    </citation>
    <scope>NUCLEOTIDE SEQUENCE [LARGE SCALE GENOMIC DNA]</scope>
    <source>
        <strain evidence="10">JR1/69-1-13</strain>
    </source>
</reference>
<evidence type="ECO:0000256" key="5">
    <source>
        <dbReference type="ARBA" id="ARBA00022827"/>
    </source>
</evidence>
<dbReference type="GO" id="GO:0006744">
    <property type="term" value="P:ubiquinone biosynthetic process"/>
    <property type="evidence" value="ECO:0007669"/>
    <property type="project" value="UniProtKB-UniPathway"/>
</dbReference>
<accession>A0A2U1V561</accession>
<gene>
    <name evidence="9" type="ORF">CR165_10380</name>
</gene>
<sequence>MDGARRFDVVVVGGGPVGLAFAASLSGLGLAIAVVERQAEAALENAAFDGREIALTYHSQDILKRLGAWAHIPAESISPLREARVLNGGSAYALRFDTRGRPEAELGRLVSNHAIRRALYRVARACPDVTLLAGQGVAAMGTDVDGAWLRLEDGTALRAGLLAGADSRFSGVRKALGIGAEMRDFGKRMMVARVRHAAPHHAVATEWFDYGQTLAMLPLNGDCSSVVLTLPAEEMARLEAMPEAAFGPEIARRYRQRLGAMELVSTRHVYPLVAVYAERFATTRAVLLGDAAVGMHPVTAHGFNFGLRGQDTLAGEIRAARAAGRDFAAPDVLRRYAHAHRRATRPLYLATNATARLYSEETLPARLLRGAALRLGNHLRPVQQLVVSQLMENRVEGRVA</sequence>
<feature type="domain" description="FAD-binding" evidence="8">
    <location>
        <begin position="7"/>
        <end position="338"/>
    </location>
</feature>
<evidence type="ECO:0000256" key="6">
    <source>
        <dbReference type="ARBA" id="ARBA00023002"/>
    </source>
</evidence>
<dbReference type="Gene3D" id="3.50.50.60">
    <property type="entry name" value="FAD/NAD(P)-binding domain"/>
    <property type="match status" value="2"/>
</dbReference>
<evidence type="ECO:0000259" key="8">
    <source>
        <dbReference type="Pfam" id="PF01494"/>
    </source>
</evidence>
<organism evidence="9 10">
    <name type="scientific">Teichococcus aestuarii</name>
    <dbReference type="NCBI Taxonomy" id="568898"/>
    <lineage>
        <taxon>Bacteria</taxon>
        <taxon>Pseudomonadati</taxon>
        <taxon>Pseudomonadota</taxon>
        <taxon>Alphaproteobacteria</taxon>
        <taxon>Acetobacterales</taxon>
        <taxon>Roseomonadaceae</taxon>
        <taxon>Roseomonas</taxon>
    </lineage>
</organism>
<keyword evidence="5" id="KW-0274">FAD</keyword>
<dbReference type="RefSeq" id="WP_109516909.1">
    <property type="nucleotide sequence ID" value="NZ_JBHSCH010000046.1"/>
</dbReference>
<evidence type="ECO:0000313" key="10">
    <source>
        <dbReference type="Proteomes" id="UP000245048"/>
    </source>
</evidence>
<dbReference type="NCBIfam" id="NF006593">
    <property type="entry name" value="PRK09126.1"/>
    <property type="match status" value="1"/>
</dbReference>
<dbReference type="PANTHER" id="PTHR43876">
    <property type="entry name" value="UBIQUINONE BIOSYNTHESIS MONOOXYGENASE COQ6, MITOCHONDRIAL"/>
    <property type="match status" value="1"/>
</dbReference>
<dbReference type="InterPro" id="IPR051205">
    <property type="entry name" value="UbiH/COQ6_monooxygenase"/>
</dbReference>
<proteinExistence type="inferred from homology"/>
<dbReference type="SUPFAM" id="SSF51905">
    <property type="entry name" value="FAD/NAD(P)-binding domain"/>
    <property type="match status" value="1"/>
</dbReference>
<protein>
    <recommendedName>
        <fullName evidence="8">FAD-binding domain-containing protein</fullName>
    </recommendedName>
</protein>
<evidence type="ECO:0000256" key="2">
    <source>
        <dbReference type="ARBA" id="ARBA00004749"/>
    </source>
</evidence>
<evidence type="ECO:0000256" key="1">
    <source>
        <dbReference type="ARBA" id="ARBA00001974"/>
    </source>
</evidence>
<dbReference type="GO" id="GO:0071949">
    <property type="term" value="F:FAD binding"/>
    <property type="evidence" value="ECO:0007669"/>
    <property type="project" value="InterPro"/>
</dbReference>
<dbReference type="Pfam" id="PF01494">
    <property type="entry name" value="FAD_binding_3"/>
    <property type="match status" value="1"/>
</dbReference>
<comment type="similarity">
    <text evidence="3">Belongs to the UbiH/COQ6 family.</text>
</comment>
<dbReference type="InterPro" id="IPR036188">
    <property type="entry name" value="FAD/NAD-bd_sf"/>
</dbReference>
<dbReference type="InterPro" id="IPR002938">
    <property type="entry name" value="FAD-bd"/>
</dbReference>
<keyword evidence="7" id="KW-0503">Monooxygenase</keyword>
<dbReference type="UniPathway" id="UPA00232"/>
<evidence type="ECO:0000313" key="9">
    <source>
        <dbReference type="EMBL" id="PWC28991.1"/>
    </source>
</evidence>
<evidence type="ECO:0000256" key="4">
    <source>
        <dbReference type="ARBA" id="ARBA00022630"/>
    </source>
</evidence>
<comment type="cofactor">
    <cofactor evidence="1">
        <name>FAD</name>
        <dbReference type="ChEBI" id="CHEBI:57692"/>
    </cofactor>
</comment>
<name>A0A2U1V561_9PROT</name>
<dbReference type="EMBL" id="PDOA01000005">
    <property type="protein sequence ID" value="PWC28991.1"/>
    <property type="molecule type" value="Genomic_DNA"/>
</dbReference>
<dbReference type="Proteomes" id="UP000245048">
    <property type="component" value="Unassembled WGS sequence"/>
</dbReference>
<dbReference type="GO" id="GO:0004497">
    <property type="term" value="F:monooxygenase activity"/>
    <property type="evidence" value="ECO:0007669"/>
    <property type="project" value="UniProtKB-KW"/>
</dbReference>
<dbReference type="OrthoDB" id="9796623at2"/>